<accession>A0A2T7NK68</accession>
<dbReference type="Proteomes" id="UP000245119">
    <property type="component" value="Linkage Group LG11"/>
</dbReference>
<evidence type="ECO:0000256" key="1">
    <source>
        <dbReference type="ARBA" id="ARBA00004496"/>
    </source>
</evidence>
<keyword evidence="5" id="KW-0418">Kinase</keyword>
<name>A0A2T7NK68_POMCA</name>
<dbReference type="InterPro" id="IPR050249">
    <property type="entry name" value="Pseudomonas-type_ThrB"/>
</dbReference>
<organism evidence="6 7">
    <name type="scientific">Pomacea canaliculata</name>
    <name type="common">Golden apple snail</name>
    <dbReference type="NCBI Taxonomy" id="400727"/>
    <lineage>
        <taxon>Eukaryota</taxon>
        <taxon>Metazoa</taxon>
        <taxon>Spiralia</taxon>
        <taxon>Lophotrochozoa</taxon>
        <taxon>Mollusca</taxon>
        <taxon>Gastropoda</taxon>
        <taxon>Caenogastropoda</taxon>
        <taxon>Architaenioglossa</taxon>
        <taxon>Ampullarioidea</taxon>
        <taxon>Ampullariidae</taxon>
        <taxon>Pomacea</taxon>
    </lineage>
</organism>
<sequence length="200" mass="23296">MAYMILKTPEGWSCDEMVGHVLAGYLSQVQLTKAEVDILPLVILARFTPILIFGYHMLSLDHSNQSTLVHARKTWPHLLHLWQQPVETTLSTWRQIVLRRNIAFPSTYYRLISDDCCNHPATYYRLISDDCCNHPATYYRLISDDYCNHPATYYRLISDDCCNHPATYYRLISDDYCNHPDAYYRLISDDYSNHPLPAIG</sequence>
<keyword evidence="3" id="KW-0963">Cytoplasm</keyword>
<comment type="similarity">
    <text evidence="2">Belongs to the aminoglycoside phosphotransferase family.</text>
</comment>
<keyword evidence="7" id="KW-1185">Reference proteome</keyword>
<keyword evidence="4" id="KW-0808">Transferase</keyword>
<protein>
    <submittedName>
        <fullName evidence="6">Uncharacterized protein</fullName>
    </submittedName>
</protein>
<dbReference type="PANTHER" id="PTHR21064:SF1">
    <property type="entry name" value="HYDROXYLYSINE KINASE"/>
    <property type="match status" value="1"/>
</dbReference>
<proteinExistence type="inferred from homology"/>
<evidence type="ECO:0000256" key="4">
    <source>
        <dbReference type="ARBA" id="ARBA00022679"/>
    </source>
</evidence>
<dbReference type="EMBL" id="PZQS01000011">
    <property type="protein sequence ID" value="PVD21564.1"/>
    <property type="molecule type" value="Genomic_DNA"/>
</dbReference>
<evidence type="ECO:0000256" key="2">
    <source>
        <dbReference type="ARBA" id="ARBA00006219"/>
    </source>
</evidence>
<gene>
    <name evidence="6" type="ORF">C0Q70_17362</name>
</gene>
<dbReference type="OrthoDB" id="9973935at2759"/>
<comment type="subcellular location">
    <subcellularLocation>
        <location evidence="1">Cytoplasm</location>
    </subcellularLocation>
</comment>
<evidence type="ECO:0000313" key="7">
    <source>
        <dbReference type="Proteomes" id="UP000245119"/>
    </source>
</evidence>
<dbReference type="AlphaFoldDB" id="A0A2T7NK68"/>
<evidence type="ECO:0000313" key="6">
    <source>
        <dbReference type="EMBL" id="PVD21564.1"/>
    </source>
</evidence>
<dbReference type="GO" id="GO:0005737">
    <property type="term" value="C:cytoplasm"/>
    <property type="evidence" value="ECO:0007669"/>
    <property type="project" value="UniProtKB-SubCell"/>
</dbReference>
<reference evidence="6 7" key="1">
    <citation type="submission" date="2018-04" db="EMBL/GenBank/DDBJ databases">
        <title>The genome of golden apple snail Pomacea canaliculata provides insight into stress tolerance and invasive adaptation.</title>
        <authorList>
            <person name="Liu C."/>
            <person name="Liu B."/>
            <person name="Ren Y."/>
            <person name="Zhang Y."/>
            <person name="Wang H."/>
            <person name="Li S."/>
            <person name="Jiang F."/>
            <person name="Yin L."/>
            <person name="Zhang G."/>
            <person name="Qian W."/>
            <person name="Fan W."/>
        </authorList>
    </citation>
    <scope>NUCLEOTIDE SEQUENCE [LARGE SCALE GENOMIC DNA]</scope>
    <source>
        <strain evidence="6">SZHN2017</strain>
        <tissue evidence="6">Muscle</tissue>
    </source>
</reference>
<evidence type="ECO:0000256" key="5">
    <source>
        <dbReference type="ARBA" id="ARBA00022777"/>
    </source>
</evidence>
<dbReference type="PANTHER" id="PTHR21064">
    <property type="entry name" value="AMINOGLYCOSIDE PHOSPHOTRANSFERASE DOMAIN-CONTAINING PROTEIN-RELATED"/>
    <property type="match status" value="1"/>
</dbReference>
<dbReference type="GO" id="GO:0019202">
    <property type="term" value="F:amino acid kinase activity"/>
    <property type="evidence" value="ECO:0007669"/>
    <property type="project" value="TreeGrafter"/>
</dbReference>
<evidence type="ECO:0000256" key="3">
    <source>
        <dbReference type="ARBA" id="ARBA00022490"/>
    </source>
</evidence>
<comment type="caution">
    <text evidence="6">The sequence shown here is derived from an EMBL/GenBank/DDBJ whole genome shotgun (WGS) entry which is preliminary data.</text>
</comment>